<reference evidence="3" key="1">
    <citation type="journal article" date="2017" name="Plant J.">
        <title>The pomegranate (Punica granatum L.) genome and the genomics of punicalagin biosynthesis.</title>
        <authorList>
            <person name="Qin G."/>
            <person name="Xu C."/>
            <person name="Ming R."/>
            <person name="Tang H."/>
            <person name="Guyot R."/>
            <person name="Kramer E.M."/>
            <person name="Hu Y."/>
            <person name="Yi X."/>
            <person name="Qi Y."/>
            <person name="Xu X."/>
            <person name="Gao Z."/>
            <person name="Pan H."/>
            <person name="Jian J."/>
            <person name="Tian Y."/>
            <person name="Yue Z."/>
            <person name="Xu Y."/>
        </authorList>
    </citation>
    <scope>NUCLEOTIDE SEQUENCE [LARGE SCALE GENOMIC DNA]</scope>
    <source>
        <strain evidence="3">cv. Dabenzi</strain>
    </source>
</reference>
<dbReference type="AlphaFoldDB" id="A0A218WYX5"/>
<organism evidence="2 3">
    <name type="scientific">Punica granatum</name>
    <name type="common">Pomegranate</name>
    <dbReference type="NCBI Taxonomy" id="22663"/>
    <lineage>
        <taxon>Eukaryota</taxon>
        <taxon>Viridiplantae</taxon>
        <taxon>Streptophyta</taxon>
        <taxon>Embryophyta</taxon>
        <taxon>Tracheophyta</taxon>
        <taxon>Spermatophyta</taxon>
        <taxon>Magnoliopsida</taxon>
        <taxon>eudicotyledons</taxon>
        <taxon>Gunneridae</taxon>
        <taxon>Pentapetalae</taxon>
        <taxon>rosids</taxon>
        <taxon>malvids</taxon>
        <taxon>Myrtales</taxon>
        <taxon>Lythraceae</taxon>
        <taxon>Punica</taxon>
    </lineage>
</organism>
<dbReference type="PANTHER" id="PTHR46250">
    <property type="entry name" value="MYB/SANT-LIKE DNA-BINDING DOMAIN PROTEIN-RELATED"/>
    <property type="match status" value="1"/>
</dbReference>
<evidence type="ECO:0000313" key="2">
    <source>
        <dbReference type="EMBL" id="OWM77843.1"/>
    </source>
</evidence>
<comment type="caution">
    <text evidence="2">The sequence shown here is derived from an EMBL/GenBank/DDBJ whole genome shotgun (WGS) entry which is preliminary data.</text>
</comment>
<sequence length="158" mass="18149">MRAPTRQNWGAHRGNKRDRRVWSQDEENALLDILEELVAKVRHCREIDSDDVWKAYCKKDPNAATLRGKTYPLYDRLALIFGKDRAKGNLSEDPFEENAAVDDEEQMEQMEAMMPCLLSTVVLLLRAQHYGESASRLDKIAFAIGHAKDIDNKEEICD</sequence>
<evidence type="ECO:0000256" key="1">
    <source>
        <dbReference type="SAM" id="MobiDB-lite"/>
    </source>
</evidence>
<dbReference type="PANTHER" id="PTHR46250:SF18">
    <property type="entry name" value="MYB_SANT-LIKE DOMAIN-CONTAINING PROTEIN"/>
    <property type="match status" value="1"/>
</dbReference>
<dbReference type="EMBL" id="MTKT01002507">
    <property type="protein sequence ID" value="OWM77843.1"/>
    <property type="molecule type" value="Genomic_DNA"/>
</dbReference>
<feature type="region of interest" description="Disordered" evidence="1">
    <location>
        <begin position="1"/>
        <end position="20"/>
    </location>
</feature>
<protein>
    <submittedName>
        <fullName evidence="2">Uncharacterized protein</fullName>
    </submittedName>
</protein>
<dbReference type="Proteomes" id="UP000197138">
    <property type="component" value="Unassembled WGS sequence"/>
</dbReference>
<name>A0A218WYX5_PUNGR</name>
<accession>A0A218WYX5</accession>
<gene>
    <name evidence="2" type="ORF">CDL15_Pgr018410</name>
</gene>
<proteinExistence type="predicted"/>
<evidence type="ECO:0000313" key="3">
    <source>
        <dbReference type="Proteomes" id="UP000197138"/>
    </source>
</evidence>